<keyword evidence="5 7" id="KW-0802">TPR repeat</keyword>
<dbReference type="PROSITE" id="PS50005">
    <property type="entry name" value="TPR"/>
    <property type="match status" value="1"/>
</dbReference>
<dbReference type="GO" id="GO:0016567">
    <property type="term" value="P:protein ubiquitination"/>
    <property type="evidence" value="ECO:0007669"/>
    <property type="project" value="TreeGrafter"/>
</dbReference>
<feature type="region of interest" description="Disordered" evidence="8">
    <location>
        <begin position="501"/>
        <end position="542"/>
    </location>
</feature>
<dbReference type="Gene3D" id="1.25.40.10">
    <property type="entry name" value="Tetratricopeptide repeat domain"/>
    <property type="match status" value="1"/>
</dbReference>
<evidence type="ECO:0000256" key="7">
    <source>
        <dbReference type="PROSITE-ProRule" id="PRU00339"/>
    </source>
</evidence>
<dbReference type="OrthoDB" id="10006270at2759"/>
<keyword evidence="3" id="KW-0498">Mitosis</keyword>
<dbReference type="AlphaFoldDB" id="A0A9W7FZR5"/>
<keyword evidence="10" id="KW-1185">Reference proteome</keyword>
<dbReference type="EMBL" id="BRYA01000597">
    <property type="protein sequence ID" value="GMI24968.1"/>
    <property type="molecule type" value="Genomic_DNA"/>
</dbReference>
<dbReference type="InterPro" id="IPR011990">
    <property type="entry name" value="TPR-like_helical_dom_sf"/>
</dbReference>
<dbReference type="GO" id="GO:0051301">
    <property type="term" value="P:cell division"/>
    <property type="evidence" value="ECO:0007669"/>
    <property type="project" value="UniProtKB-KW"/>
</dbReference>
<evidence type="ECO:0000256" key="2">
    <source>
        <dbReference type="ARBA" id="ARBA00022737"/>
    </source>
</evidence>
<evidence type="ECO:0000256" key="5">
    <source>
        <dbReference type="ARBA" id="ARBA00022803"/>
    </source>
</evidence>
<dbReference type="PANTHER" id="PTHR12558">
    <property type="entry name" value="CELL DIVISION CYCLE 16,23,27"/>
    <property type="match status" value="1"/>
</dbReference>
<dbReference type="GO" id="GO:0005737">
    <property type="term" value="C:cytoplasm"/>
    <property type="evidence" value="ECO:0007669"/>
    <property type="project" value="TreeGrafter"/>
</dbReference>
<protein>
    <submittedName>
        <fullName evidence="9">Uncharacterized protein</fullName>
    </submittedName>
</protein>
<keyword evidence="1" id="KW-0132">Cell division</keyword>
<feature type="compositionally biased region" description="Basic and acidic residues" evidence="8">
    <location>
        <begin position="511"/>
        <end position="528"/>
    </location>
</feature>
<dbReference type="PANTHER" id="PTHR12558:SF9">
    <property type="entry name" value="CELL DIVISION CYCLE PROTEIN 16 HOMOLOG"/>
    <property type="match status" value="1"/>
</dbReference>
<organism evidence="9 10">
    <name type="scientific">Triparma columacea</name>
    <dbReference type="NCBI Taxonomy" id="722753"/>
    <lineage>
        <taxon>Eukaryota</taxon>
        <taxon>Sar</taxon>
        <taxon>Stramenopiles</taxon>
        <taxon>Ochrophyta</taxon>
        <taxon>Bolidophyceae</taxon>
        <taxon>Parmales</taxon>
        <taxon>Triparmaceae</taxon>
        <taxon>Triparma</taxon>
    </lineage>
</organism>
<evidence type="ECO:0000256" key="1">
    <source>
        <dbReference type="ARBA" id="ARBA00022618"/>
    </source>
</evidence>
<comment type="caution">
    <text evidence="9">The sequence shown here is derived from an EMBL/GenBank/DDBJ whole genome shotgun (WGS) entry which is preliminary data.</text>
</comment>
<evidence type="ECO:0000256" key="4">
    <source>
        <dbReference type="ARBA" id="ARBA00022786"/>
    </source>
</evidence>
<keyword evidence="4" id="KW-0833">Ubl conjugation pathway</keyword>
<sequence>MSSNSLEESAAVLDRAFTFHYLTQTSSLGQGVPVHTPKGEKVVVLAADDIEGLRDIQSICNSESNDTGVGVVSRLCGVLGKVYGMLDNSGLASQLLRTSVELDVRNIHSWDEIMGGNFMSVEEGEVFLTGLDFKGRLWLKDLYYTRLRRQMTSTEAGKEVEGAFERLKGIHGLGGCGEVLVREAQATWDRHEVKRTAEIVEKSLKLDPLNPACIPLRVATLITLKKSTELYYYAHRLVAARPKSSWSWYAVGGYYYAEGKWEMAQRMFAKATRLDGRCTEGWVAYGNSFALADESDQALSSYRAAQRLAPCSHVPLLFVGIEYIRTNNRSLARHFLNSAINLNPTDPMAYNELGVIAFANESYEESSQLFYHALSLIHKLSCGTEPTDLGFVKDISEVFWEPTINNLGHCFRRLHRFSDAIFCHEAAYNLVRLPSTTSALAFARHLDGDVDYAIEGYHGALGENPGDQFAMDMLDKALEESATRGIDDLLNGVGFDNDNSTLGSSIGEGEGDGRRGMRFGENESRENNEINMLDSSGDGLEISFKDQSSDFLDAASNGSEDDVEMEV</sequence>
<evidence type="ECO:0000313" key="9">
    <source>
        <dbReference type="EMBL" id="GMI24968.1"/>
    </source>
</evidence>
<dbReference type="GO" id="GO:0045842">
    <property type="term" value="P:positive regulation of mitotic metaphase/anaphase transition"/>
    <property type="evidence" value="ECO:0007669"/>
    <property type="project" value="TreeGrafter"/>
</dbReference>
<dbReference type="GO" id="GO:0031145">
    <property type="term" value="P:anaphase-promoting complex-dependent catabolic process"/>
    <property type="evidence" value="ECO:0007669"/>
    <property type="project" value="TreeGrafter"/>
</dbReference>
<reference evidence="10" key="1">
    <citation type="journal article" date="2023" name="Commun. Biol.">
        <title>Genome analysis of Parmales, the sister group of diatoms, reveals the evolutionary specialization of diatoms from phago-mixotrophs to photoautotrophs.</title>
        <authorList>
            <person name="Ban H."/>
            <person name="Sato S."/>
            <person name="Yoshikawa S."/>
            <person name="Yamada K."/>
            <person name="Nakamura Y."/>
            <person name="Ichinomiya M."/>
            <person name="Sato N."/>
            <person name="Blanc-Mathieu R."/>
            <person name="Endo H."/>
            <person name="Kuwata A."/>
            <person name="Ogata H."/>
        </authorList>
    </citation>
    <scope>NUCLEOTIDE SEQUENCE [LARGE SCALE GENOMIC DNA]</scope>
</reference>
<dbReference type="InterPro" id="IPR019734">
    <property type="entry name" value="TPR_rpt"/>
</dbReference>
<evidence type="ECO:0000256" key="3">
    <source>
        <dbReference type="ARBA" id="ARBA00022776"/>
    </source>
</evidence>
<dbReference type="SUPFAM" id="SSF48452">
    <property type="entry name" value="TPR-like"/>
    <property type="match status" value="1"/>
</dbReference>
<evidence type="ECO:0000256" key="8">
    <source>
        <dbReference type="SAM" id="MobiDB-lite"/>
    </source>
</evidence>
<name>A0A9W7FZR5_9STRA</name>
<proteinExistence type="predicted"/>
<dbReference type="SMART" id="SM00028">
    <property type="entry name" value="TPR"/>
    <property type="match status" value="7"/>
</dbReference>
<feature type="repeat" description="TPR" evidence="7">
    <location>
        <begin position="245"/>
        <end position="278"/>
    </location>
</feature>
<keyword evidence="6" id="KW-0131">Cell cycle</keyword>
<evidence type="ECO:0000313" key="10">
    <source>
        <dbReference type="Proteomes" id="UP001165065"/>
    </source>
</evidence>
<gene>
    <name evidence="9" type="ORF">TrCOL_g4115</name>
</gene>
<keyword evidence="2" id="KW-0677">Repeat</keyword>
<dbReference type="GO" id="GO:0005680">
    <property type="term" value="C:anaphase-promoting complex"/>
    <property type="evidence" value="ECO:0007669"/>
    <property type="project" value="TreeGrafter"/>
</dbReference>
<dbReference type="Proteomes" id="UP001165065">
    <property type="component" value="Unassembled WGS sequence"/>
</dbReference>
<accession>A0A9W7FZR5</accession>
<evidence type="ECO:0000256" key="6">
    <source>
        <dbReference type="ARBA" id="ARBA00023306"/>
    </source>
</evidence>
<dbReference type="Pfam" id="PF13432">
    <property type="entry name" value="TPR_16"/>
    <property type="match status" value="1"/>
</dbReference>